<comment type="subcellular location">
    <subcellularLocation>
        <location evidence="2">Cytoplasm</location>
    </subcellularLocation>
    <subcellularLocation>
        <location evidence="1">Membrane</location>
    </subcellularLocation>
</comment>
<comment type="function">
    <text evidence="7">Acts as a GTPase-activating protein for RAB35. Together with RAB35 may be involved in regulation of insulin-induced glucose transporter SLC2A4/GLUT4 translocation to the plasma membrane in adipocytes.</text>
</comment>
<dbReference type="CDD" id="cd00165">
    <property type="entry name" value="S4"/>
    <property type="match status" value="1"/>
</dbReference>
<dbReference type="SUPFAM" id="SSF55174">
    <property type="entry name" value="Alpha-L RNA-binding motif"/>
    <property type="match status" value="1"/>
</dbReference>
<dbReference type="AlphaFoldDB" id="A0A7R8ZLI4"/>
<dbReference type="GO" id="GO:0016020">
    <property type="term" value="C:membrane"/>
    <property type="evidence" value="ECO:0007669"/>
    <property type="project" value="UniProtKB-SubCell"/>
</dbReference>
<evidence type="ECO:0000256" key="7">
    <source>
        <dbReference type="ARBA" id="ARBA00059763"/>
    </source>
</evidence>
<organism evidence="11">
    <name type="scientific">Cyprideis torosa</name>
    <dbReference type="NCBI Taxonomy" id="163714"/>
    <lineage>
        <taxon>Eukaryota</taxon>
        <taxon>Metazoa</taxon>
        <taxon>Ecdysozoa</taxon>
        <taxon>Arthropoda</taxon>
        <taxon>Crustacea</taxon>
        <taxon>Oligostraca</taxon>
        <taxon>Ostracoda</taxon>
        <taxon>Podocopa</taxon>
        <taxon>Podocopida</taxon>
        <taxon>Cytherocopina</taxon>
        <taxon>Cytheroidea</taxon>
        <taxon>Cytherideidae</taxon>
        <taxon>Cyprideis</taxon>
    </lineage>
</organism>
<dbReference type="OrthoDB" id="10263206at2759"/>
<dbReference type="InterPro" id="IPR035969">
    <property type="entry name" value="Rab-GAP_TBC_sf"/>
</dbReference>
<dbReference type="PANTHER" id="PTHR22957">
    <property type="entry name" value="TBC1 DOMAIN FAMILY MEMBER GTPASE-ACTIVATING PROTEIN"/>
    <property type="match status" value="1"/>
</dbReference>
<accession>A0A7R8ZLI4</accession>
<evidence type="ECO:0000259" key="10">
    <source>
        <dbReference type="PROSITE" id="PS50086"/>
    </source>
</evidence>
<name>A0A7R8ZLI4_9CRUS</name>
<dbReference type="Gene3D" id="3.10.290.10">
    <property type="entry name" value="RNA-binding S4 domain"/>
    <property type="match status" value="1"/>
</dbReference>
<dbReference type="GO" id="GO:0019843">
    <property type="term" value="F:rRNA binding"/>
    <property type="evidence" value="ECO:0007669"/>
    <property type="project" value="InterPro"/>
</dbReference>
<dbReference type="InterPro" id="IPR000195">
    <property type="entry name" value="Rab-GAP-TBC_dom"/>
</dbReference>
<proteinExistence type="inferred from homology"/>
<evidence type="ECO:0000313" key="11">
    <source>
        <dbReference type="EMBL" id="CAD7224528.1"/>
    </source>
</evidence>
<evidence type="ECO:0000256" key="9">
    <source>
        <dbReference type="ARBA" id="ARBA00067477"/>
    </source>
</evidence>
<dbReference type="PROSITE" id="PS50086">
    <property type="entry name" value="TBC_RABGAP"/>
    <property type="match status" value="1"/>
</dbReference>
<dbReference type="SUPFAM" id="SSF47923">
    <property type="entry name" value="Ypt/Rab-GAP domain of gyp1p"/>
    <property type="match status" value="2"/>
</dbReference>
<dbReference type="Pfam" id="PF00566">
    <property type="entry name" value="RabGAP-TBC"/>
    <property type="match status" value="1"/>
</dbReference>
<dbReference type="SMART" id="SM00164">
    <property type="entry name" value="TBC"/>
    <property type="match status" value="1"/>
</dbReference>
<evidence type="ECO:0000256" key="5">
    <source>
        <dbReference type="ARBA" id="ARBA00022490"/>
    </source>
</evidence>
<feature type="domain" description="Rab-GAP TBC" evidence="10">
    <location>
        <begin position="406"/>
        <end position="670"/>
    </location>
</feature>
<dbReference type="Pfam" id="PF00163">
    <property type="entry name" value="Ribosomal_S4"/>
    <property type="match status" value="1"/>
</dbReference>
<dbReference type="PROSITE" id="PS50889">
    <property type="entry name" value="S4"/>
    <property type="match status" value="1"/>
</dbReference>
<evidence type="ECO:0000256" key="1">
    <source>
        <dbReference type="ARBA" id="ARBA00004370"/>
    </source>
</evidence>
<dbReference type="PANTHER" id="PTHR22957:SF27">
    <property type="entry name" value="TBC1 DOMAIN FAMILY MEMBER 13"/>
    <property type="match status" value="1"/>
</dbReference>
<dbReference type="InterPro" id="IPR036986">
    <property type="entry name" value="S4_RNA-bd_sf"/>
</dbReference>
<evidence type="ECO:0000256" key="8">
    <source>
        <dbReference type="ARBA" id="ARBA00064536"/>
    </source>
</evidence>
<evidence type="ECO:0000256" key="6">
    <source>
        <dbReference type="ARBA" id="ARBA00023136"/>
    </source>
</evidence>
<dbReference type="FunFam" id="1.10.472.80:FF:000009">
    <property type="entry name" value="TBC1 domain family member 13"/>
    <property type="match status" value="1"/>
</dbReference>
<gene>
    <name evidence="11" type="ORF">CTOB1V02_LOCUS2485</name>
</gene>
<dbReference type="SMART" id="SM00363">
    <property type="entry name" value="S4"/>
    <property type="match status" value="1"/>
</dbReference>
<dbReference type="GO" id="GO:0005737">
    <property type="term" value="C:cytoplasm"/>
    <property type="evidence" value="ECO:0007669"/>
    <property type="project" value="UniProtKB-SubCell"/>
</dbReference>
<dbReference type="GO" id="GO:0005096">
    <property type="term" value="F:GTPase activator activity"/>
    <property type="evidence" value="ECO:0007669"/>
    <property type="project" value="UniProtKB-KW"/>
</dbReference>
<evidence type="ECO:0000256" key="3">
    <source>
        <dbReference type="ARBA" id="ARBA00007465"/>
    </source>
</evidence>
<sequence>MRKLKFHEKKLLKKVDFISWEADNNLQEVKIMKRYCLKKREDYTAYNHLSRHVRELARKIRDLEPADPFRVEASAQLLQKLYSMGLIPTKNDLNLCDRVTASSFCRRRLPVIMVKSRMAETIRLATQLIEQGHVRVGADVVRDPAFLVTRNLEDFVTWRGTSAIRQRVLEYNEMKEGVNEQRVKGGVNEQRVKEGVNEKRVKRGVKEQRVKEGVNEQRVKERVNKQRVNEGVIEQREGVNEQRVKEGVNEQRVKRGVKEQRVKERVKEQRVKEGVNEQRVKRGVKEQRVKEGVNEQRVEERVNKQRVNEGVIEQRVKEGVNEQRVKGGVNEQRVKEGVNEQRVKEGVNEQRVKGGVNEQRVKEGVNEQRVVERELLIFVSEDLVVQLPGNRGSGEDESASDCSQDHPLNPEPDSDWQTFFRDNEVLLQIDKDVRRLCPDICFFQRASEFPASAVVREDRGTTRLHQRVQMSALKATSVVRKSVGGTMWRWSVVTTSALTNGGCCCQVHSNHQRARHANEEDYIPLPVGSEAHWEVVERILFIYAKLNPGQGYVQGMNEIIGPIYYTLATDPDVAWREHAESDTFFCFTQLMSEIRDFFIKSLDRTSVGILGLIHRLDTLLKNTDMALWSRLNEQELKPQFYSFRWLTLLLSQEFSLPDVIRIWDSLFADEARFQFLIDVCLAMLILVKEQLMEGDFSHNMKLLQNYPCTDVFTILSKAMELSANRNS</sequence>
<evidence type="ECO:0000256" key="2">
    <source>
        <dbReference type="ARBA" id="ARBA00004496"/>
    </source>
</evidence>
<reference evidence="11" key="1">
    <citation type="submission" date="2020-11" db="EMBL/GenBank/DDBJ databases">
        <authorList>
            <person name="Tran Van P."/>
        </authorList>
    </citation>
    <scope>NUCLEOTIDE SEQUENCE</scope>
</reference>
<dbReference type="Pfam" id="PF01479">
    <property type="entry name" value="S4"/>
    <property type="match status" value="1"/>
</dbReference>
<keyword evidence="5" id="KW-0963">Cytoplasm</keyword>
<dbReference type="EMBL" id="OB660390">
    <property type="protein sequence ID" value="CAD7224528.1"/>
    <property type="molecule type" value="Genomic_DNA"/>
</dbReference>
<dbReference type="InterPro" id="IPR002942">
    <property type="entry name" value="S4_RNA-bd"/>
</dbReference>
<dbReference type="GO" id="GO:0006886">
    <property type="term" value="P:intracellular protein transport"/>
    <property type="evidence" value="ECO:0007669"/>
    <property type="project" value="TreeGrafter"/>
</dbReference>
<comment type="similarity">
    <text evidence="3">Belongs to the universal ribosomal protein uS4 family.</text>
</comment>
<dbReference type="Gene3D" id="1.10.472.80">
    <property type="entry name" value="Ypt/Rab-GAP domain of gyp1p, domain 3"/>
    <property type="match status" value="1"/>
</dbReference>
<keyword evidence="6" id="KW-0472">Membrane</keyword>
<evidence type="ECO:0000256" key="4">
    <source>
        <dbReference type="ARBA" id="ARBA00022468"/>
    </source>
</evidence>
<dbReference type="InterPro" id="IPR001912">
    <property type="entry name" value="Ribosomal_uS4_N"/>
</dbReference>
<dbReference type="FunFam" id="1.10.8.270:FF:000019">
    <property type="entry name" value="TBC1 domain family member 13"/>
    <property type="match status" value="1"/>
</dbReference>
<comment type="subunit">
    <text evidence="8">Interacts with RAB1A and RAB10; in a GTP-dependent manner.</text>
</comment>
<dbReference type="Gene3D" id="1.10.8.270">
    <property type="entry name" value="putative rabgap domain of human tbc1 domain family member 14 like domains"/>
    <property type="match status" value="1"/>
</dbReference>
<keyword evidence="4" id="KW-0343">GTPase activation</keyword>
<protein>
    <recommendedName>
        <fullName evidence="9">TBC1 domain family member 13</fullName>
    </recommendedName>
</protein>
<dbReference type="SMART" id="SM01390">
    <property type="entry name" value="Ribosomal_S4"/>
    <property type="match status" value="1"/>
</dbReference>